<sequence>MINYYTIAVSNDLEVKDRLIKSFEIFWLFIKDHLTTATMVNDDDACLKNWKEQMINKFVSIAIGVSIFLVSSILLRN</sequence>
<keyword evidence="1" id="KW-0812">Transmembrane</keyword>
<organism evidence="2 3">
    <name type="scientific">Mesoplasma syrphidae</name>
    <dbReference type="NCBI Taxonomy" id="225999"/>
    <lineage>
        <taxon>Bacteria</taxon>
        <taxon>Bacillati</taxon>
        <taxon>Mycoplasmatota</taxon>
        <taxon>Mollicutes</taxon>
        <taxon>Entomoplasmatales</taxon>
        <taxon>Entomoplasmataceae</taxon>
        <taxon>Mesoplasma</taxon>
    </lineage>
</organism>
<dbReference type="Proteomes" id="UP000233419">
    <property type="component" value="Chromosome"/>
</dbReference>
<evidence type="ECO:0000256" key="1">
    <source>
        <dbReference type="SAM" id="Phobius"/>
    </source>
</evidence>
<dbReference type="KEGG" id="msyr:CXP39_01825"/>
<reference evidence="2 3" key="1">
    <citation type="submission" date="2017-12" db="EMBL/GenBank/DDBJ databases">
        <title>Mesoplasma syrphidae YJS, Complete Genome.</title>
        <authorList>
            <person name="Knight T.F."/>
            <person name="Citino T."/>
            <person name="Rubinstein R."/>
            <person name="Neuschaefer Z."/>
        </authorList>
    </citation>
    <scope>NUCLEOTIDE SEQUENCE [LARGE SCALE GENOMIC DNA]</scope>
    <source>
        <strain evidence="2 3">YJS</strain>
    </source>
</reference>
<protein>
    <submittedName>
        <fullName evidence="2">Uncharacterized protein</fullName>
    </submittedName>
</protein>
<dbReference type="EMBL" id="CP025257">
    <property type="protein sequence ID" value="AUF83529.1"/>
    <property type="molecule type" value="Genomic_DNA"/>
</dbReference>
<accession>A0A2K9C227</accession>
<keyword evidence="1" id="KW-1133">Transmembrane helix</keyword>
<name>A0A2K9C227_9MOLU</name>
<keyword evidence="1" id="KW-0472">Membrane</keyword>
<evidence type="ECO:0000313" key="3">
    <source>
        <dbReference type="Proteomes" id="UP000233419"/>
    </source>
</evidence>
<dbReference type="OrthoDB" id="390179at2"/>
<gene>
    <name evidence="2" type="ORF">CXP39_01825</name>
</gene>
<evidence type="ECO:0000313" key="2">
    <source>
        <dbReference type="EMBL" id="AUF83529.1"/>
    </source>
</evidence>
<dbReference type="AlphaFoldDB" id="A0A2K9C227"/>
<dbReference type="RefSeq" id="WP_027048116.1">
    <property type="nucleotide sequence ID" value="NZ_CP025257.1"/>
</dbReference>
<proteinExistence type="predicted"/>
<feature type="transmembrane region" description="Helical" evidence="1">
    <location>
        <begin position="58"/>
        <end position="75"/>
    </location>
</feature>
<keyword evidence="3" id="KW-1185">Reference proteome</keyword>